<dbReference type="Pfam" id="PF14657">
    <property type="entry name" value="Arm-DNA-bind_4"/>
    <property type="match status" value="1"/>
</dbReference>
<dbReference type="PROSITE" id="PS51900">
    <property type="entry name" value="CB"/>
    <property type="match status" value="1"/>
</dbReference>
<dbReference type="CDD" id="cd01189">
    <property type="entry name" value="INT_ICEBs1_C_like"/>
    <property type="match status" value="1"/>
</dbReference>
<dbReference type="PANTHER" id="PTHR30629">
    <property type="entry name" value="PROPHAGE INTEGRASE"/>
    <property type="match status" value="1"/>
</dbReference>
<keyword evidence="4" id="KW-0233">DNA recombination</keyword>
<dbReference type="InterPro" id="IPR013762">
    <property type="entry name" value="Integrase-like_cat_sf"/>
</dbReference>
<reference evidence="8 9" key="1">
    <citation type="journal article" date="2017" name="Front. Microbiol.">
        <title>The Histidine Decarboxylase Gene Cluster of Lactobacillus parabuchneri Was Gained by Horizontal Gene Transfer and Is Mobile within the Species.</title>
        <authorList>
            <person name="Wuthrich D."/>
            <person name="Berthoud H."/>
            <person name="Wechsler D."/>
            <person name="Eugster E."/>
            <person name="Irmler S."/>
            <person name="Bruggmann R."/>
        </authorList>
    </citation>
    <scope>NUCLEOTIDE SEQUENCE [LARGE SCALE GENOMIC DNA]</scope>
    <source>
        <strain evidence="8 9">FAM23169</strain>
    </source>
</reference>
<comment type="similarity">
    <text evidence="1">Belongs to the 'phage' integrase family.</text>
</comment>
<evidence type="ECO:0000256" key="3">
    <source>
        <dbReference type="ARBA" id="ARBA00023125"/>
    </source>
</evidence>
<sequence length="376" mass="43698">MASIYKLNKSWAARLSYQENGRRKRLSKTGFSTKSGARAWATAQEAQIQKHGSSKLSDQTVTDYFQGWFDTFKKSHIAPATIRRYMATKTVIHQYFGNRALTSIDYDDYQKFINTLAKDHSIASVQKVHSQFRAAIRKAYQMGKIKADFTQDVELSGLPGKTQAEKYLDMDDMQKLLNYTTDNINDITNVTNAMIATSLLTGIRYEEVIGLTWDCVNFKKMTLKIDKVWYYVDNQFGPTKNEQSNRVIKINDQLATILKKWQQIVNDFLDRHHYPNPKDFVFYSRYLHVVSSTDVNKVLKNIYFRHIISKRITFHGLRHTHASFLISKGVTDQYVARRLGHENTVVTRTTYAHLFKDKQTEEEDKTIDLLDQLDNK</sequence>
<dbReference type="Gene3D" id="1.10.150.130">
    <property type="match status" value="1"/>
</dbReference>
<organism evidence="8 9">
    <name type="scientific">Lentilactobacillus parabuchneri</name>
    <dbReference type="NCBI Taxonomy" id="152331"/>
    <lineage>
        <taxon>Bacteria</taxon>
        <taxon>Bacillati</taxon>
        <taxon>Bacillota</taxon>
        <taxon>Bacilli</taxon>
        <taxon>Lactobacillales</taxon>
        <taxon>Lactobacillaceae</taxon>
        <taxon>Lentilactobacillus</taxon>
    </lineage>
</organism>
<dbReference type="Pfam" id="PF00589">
    <property type="entry name" value="Phage_integrase"/>
    <property type="match status" value="1"/>
</dbReference>
<name>A0A1X1FCI6_9LACO</name>
<keyword evidence="2" id="KW-0229">DNA integration</keyword>
<gene>
    <name evidence="8" type="ORF">FAM23169_02074</name>
</gene>
<evidence type="ECO:0000256" key="5">
    <source>
        <dbReference type="PROSITE-ProRule" id="PRU01248"/>
    </source>
</evidence>
<dbReference type="GO" id="GO:0003677">
    <property type="term" value="F:DNA binding"/>
    <property type="evidence" value="ECO:0007669"/>
    <property type="project" value="UniProtKB-UniRule"/>
</dbReference>
<evidence type="ECO:0000259" key="6">
    <source>
        <dbReference type="PROSITE" id="PS51898"/>
    </source>
</evidence>
<dbReference type="InterPro" id="IPR004107">
    <property type="entry name" value="Integrase_SAM-like_N"/>
</dbReference>
<comment type="caution">
    <text evidence="8">The sequence shown here is derived from an EMBL/GenBank/DDBJ whole genome shotgun (WGS) entry which is preliminary data.</text>
</comment>
<dbReference type="PROSITE" id="PS51898">
    <property type="entry name" value="TYR_RECOMBINASE"/>
    <property type="match status" value="1"/>
</dbReference>
<evidence type="ECO:0000313" key="8">
    <source>
        <dbReference type="EMBL" id="ORN26174.1"/>
    </source>
</evidence>
<dbReference type="InterPro" id="IPR002104">
    <property type="entry name" value="Integrase_catalytic"/>
</dbReference>
<dbReference type="Proteomes" id="UP000193009">
    <property type="component" value="Unassembled WGS sequence"/>
</dbReference>
<evidence type="ECO:0000256" key="2">
    <source>
        <dbReference type="ARBA" id="ARBA00022908"/>
    </source>
</evidence>
<dbReference type="AlphaFoldDB" id="A0A1X1FCI6"/>
<dbReference type="InterPro" id="IPR028259">
    <property type="entry name" value="AP2-like_int_N"/>
</dbReference>
<evidence type="ECO:0000256" key="4">
    <source>
        <dbReference type="ARBA" id="ARBA00023172"/>
    </source>
</evidence>
<feature type="domain" description="Tyr recombinase" evidence="6">
    <location>
        <begin position="163"/>
        <end position="364"/>
    </location>
</feature>
<dbReference type="GO" id="GO:0006310">
    <property type="term" value="P:DNA recombination"/>
    <property type="evidence" value="ECO:0007669"/>
    <property type="project" value="UniProtKB-KW"/>
</dbReference>
<keyword evidence="3 5" id="KW-0238">DNA-binding</keyword>
<dbReference type="PANTHER" id="PTHR30629:SF2">
    <property type="entry name" value="PROPHAGE INTEGRASE INTS-RELATED"/>
    <property type="match status" value="1"/>
</dbReference>
<dbReference type="InterPro" id="IPR050808">
    <property type="entry name" value="Phage_Integrase"/>
</dbReference>
<dbReference type="Pfam" id="PF14659">
    <property type="entry name" value="Phage_int_SAM_3"/>
    <property type="match status" value="1"/>
</dbReference>
<evidence type="ECO:0000256" key="1">
    <source>
        <dbReference type="ARBA" id="ARBA00008857"/>
    </source>
</evidence>
<dbReference type="InterPro" id="IPR044068">
    <property type="entry name" value="CB"/>
</dbReference>
<dbReference type="GO" id="GO:0015074">
    <property type="term" value="P:DNA integration"/>
    <property type="evidence" value="ECO:0007669"/>
    <property type="project" value="UniProtKB-KW"/>
</dbReference>
<dbReference type="InterPro" id="IPR011010">
    <property type="entry name" value="DNA_brk_join_enz"/>
</dbReference>
<evidence type="ECO:0000313" key="9">
    <source>
        <dbReference type="Proteomes" id="UP000193009"/>
    </source>
</evidence>
<dbReference type="RefSeq" id="WP_084989278.1">
    <property type="nucleotide sequence ID" value="NZ_MSAV01000044.1"/>
</dbReference>
<proteinExistence type="inferred from homology"/>
<protein>
    <submittedName>
        <fullName evidence="8">Tyrosine recombinase XerC</fullName>
    </submittedName>
</protein>
<dbReference type="OrthoDB" id="9803188at2"/>
<dbReference type="EMBL" id="MSBD01000048">
    <property type="protein sequence ID" value="ORN26174.1"/>
    <property type="molecule type" value="Genomic_DNA"/>
</dbReference>
<dbReference type="InterPro" id="IPR010998">
    <property type="entry name" value="Integrase_recombinase_N"/>
</dbReference>
<feature type="domain" description="Core-binding (CB)" evidence="7">
    <location>
        <begin position="59"/>
        <end position="140"/>
    </location>
</feature>
<dbReference type="SUPFAM" id="SSF56349">
    <property type="entry name" value="DNA breaking-rejoining enzymes"/>
    <property type="match status" value="1"/>
</dbReference>
<dbReference type="Gene3D" id="1.10.443.10">
    <property type="entry name" value="Intergrase catalytic core"/>
    <property type="match status" value="1"/>
</dbReference>
<accession>A0A1X1FCI6</accession>
<dbReference type="STRING" id="152331.FAM21731_02139"/>
<evidence type="ECO:0000259" key="7">
    <source>
        <dbReference type="PROSITE" id="PS51900"/>
    </source>
</evidence>
<keyword evidence="9" id="KW-1185">Reference proteome</keyword>